<sequence>MKKHEMKKRKKNEVFFTESTGLMKKKNFLQRFSELSGLSSSCRQGMDRSIENVIKNEEHIGVLSGDMQIRRQLQNHKVTVEELKKKQREHFDTDFDE</sequence>
<evidence type="ECO:0000313" key="2">
    <source>
        <dbReference type="Proteomes" id="UP000030764"/>
    </source>
</evidence>
<dbReference type="AlphaFoldDB" id="A0A085M7F9"/>
<accession>A0A085M7F9</accession>
<protein>
    <submittedName>
        <fullName evidence="1">Uncharacterized protein</fullName>
    </submittedName>
</protein>
<reference evidence="1 2" key="1">
    <citation type="journal article" date="2014" name="Nat. Genet.">
        <title>Genome and transcriptome of the porcine whipworm Trichuris suis.</title>
        <authorList>
            <person name="Jex A.R."/>
            <person name="Nejsum P."/>
            <person name="Schwarz E.M."/>
            <person name="Hu L."/>
            <person name="Young N.D."/>
            <person name="Hall R.S."/>
            <person name="Korhonen P.K."/>
            <person name="Liao S."/>
            <person name="Thamsborg S."/>
            <person name="Xia J."/>
            <person name="Xu P."/>
            <person name="Wang S."/>
            <person name="Scheerlinck J.P."/>
            <person name="Hofmann A."/>
            <person name="Sternberg P.W."/>
            <person name="Wang J."/>
            <person name="Gasser R.B."/>
        </authorList>
    </citation>
    <scope>NUCLEOTIDE SEQUENCE [LARGE SCALE GENOMIC DNA]</scope>
    <source>
        <strain evidence="1">DCEP-RM93M</strain>
    </source>
</reference>
<dbReference type="EMBL" id="KL363220">
    <property type="protein sequence ID" value="KFD53155.1"/>
    <property type="molecule type" value="Genomic_DNA"/>
</dbReference>
<keyword evidence="2" id="KW-1185">Reference proteome</keyword>
<dbReference type="Proteomes" id="UP000030764">
    <property type="component" value="Unassembled WGS sequence"/>
</dbReference>
<evidence type="ECO:0000313" key="1">
    <source>
        <dbReference type="EMBL" id="KFD53155.1"/>
    </source>
</evidence>
<proteinExistence type="predicted"/>
<name>A0A085M7F9_9BILA</name>
<organism evidence="1 2">
    <name type="scientific">Trichuris suis</name>
    <name type="common">pig whipworm</name>
    <dbReference type="NCBI Taxonomy" id="68888"/>
    <lineage>
        <taxon>Eukaryota</taxon>
        <taxon>Metazoa</taxon>
        <taxon>Ecdysozoa</taxon>
        <taxon>Nematoda</taxon>
        <taxon>Enoplea</taxon>
        <taxon>Dorylaimia</taxon>
        <taxon>Trichinellida</taxon>
        <taxon>Trichuridae</taxon>
        <taxon>Trichuris</taxon>
    </lineage>
</organism>
<gene>
    <name evidence="1" type="ORF">M513_06069</name>
</gene>